<sequence length="275" mass="30223">MRTSMLFSKMQKGLSMVELLVALAISSFLILGISQIYIDNKRNYLFQQGQAGNQENSRFVLMLLQQQLDKTAYRRLHDDNMENAFKSATFNGCRAFVAGETIAAATALKAGEYGVCLRYQPAYKGEHDCLGNEITGVPEKPFTNTPPVVVRLVYLPSAGTLSCSRPDIAQSKSGELVSGLTDFRLEAGVGPADRSERKVSSFVALQDVAGRPIRALRFSILAGSDNTSLRTGDDSQARDRWIVLYPESKSAIEAADKGQIYQIARGNQTIRNLMP</sequence>
<protein>
    <submittedName>
        <fullName evidence="1">Type 4 fimbrial biogenesis protein PilW</fullName>
    </submittedName>
</protein>
<evidence type="ECO:0000313" key="2">
    <source>
        <dbReference type="Proteomes" id="UP000000653"/>
    </source>
</evidence>
<reference evidence="1 2" key="1">
    <citation type="journal article" date="2006" name="Genome Biol.">
        <title>Genomic analysis reveals that Pseudomonas aeruginosa virulence is combinatorial.</title>
        <authorList>
            <person name="Lee D.G."/>
            <person name="Urbach J.M."/>
            <person name="Wu G."/>
            <person name="Liberati N.T."/>
            <person name="Feinbaum R.L."/>
            <person name="Miyata S."/>
            <person name="Diggins L.T."/>
            <person name="He J."/>
            <person name="Saucier M."/>
            <person name="Deziel E."/>
            <person name="Friedman L."/>
            <person name="Li L."/>
            <person name="Grills G."/>
            <person name="Montgomery K."/>
            <person name="Kucherlapati R."/>
            <person name="Rahme L.G."/>
            <person name="Ausubel F.M."/>
        </authorList>
    </citation>
    <scope>NUCLEOTIDE SEQUENCE [LARGE SCALE GENOMIC DNA]</scope>
    <source>
        <strain evidence="1 2">UCBPP-PA14</strain>
    </source>
</reference>
<accession>A0A0H2ZHD1</accession>
<dbReference type="InterPro" id="IPR012902">
    <property type="entry name" value="N_methyl_site"/>
</dbReference>
<gene>
    <name evidence="1" type="primary">pilW</name>
    <name evidence="1" type="ordered locus">PA14_60290</name>
</gene>
<dbReference type="HOGENOM" id="CLU_088568_0_0_6"/>
<name>A0A0H2ZHD1_PSEAB</name>
<dbReference type="KEGG" id="pau:PA14_60290"/>
<dbReference type="Proteomes" id="UP000000653">
    <property type="component" value="Chromosome"/>
</dbReference>
<dbReference type="NCBIfam" id="TIGR02532">
    <property type="entry name" value="IV_pilin_GFxxxE"/>
    <property type="match status" value="1"/>
</dbReference>
<proteinExistence type="predicted"/>
<dbReference type="EMBL" id="CP000438">
    <property type="protein sequence ID" value="ABJ13932.1"/>
    <property type="molecule type" value="Genomic_DNA"/>
</dbReference>
<dbReference type="AlphaFoldDB" id="A0A0H2ZHD1"/>
<dbReference type="Pfam" id="PF07963">
    <property type="entry name" value="N_methyl"/>
    <property type="match status" value="1"/>
</dbReference>
<evidence type="ECO:0000313" key="1">
    <source>
        <dbReference type="EMBL" id="ABJ13932.1"/>
    </source>
</evidence>
<organism evidence="1 2">
    <name type="scientific">Pseudomonas aeruginosa (strain UCBPP-PA14)</name>
    <dbReference type="NCBI Taxonomy" id="208963"/>
    <lineage>
        <taxon>Bacteria</taxon>
        <taxon>Pseudomonadati</taxon>
        <taxon>Pseudomonadota</taxon>
        <taxon>Gammaproteobacteria</taxon>
        <taxon>Pseudomonadales</taxon>
        <taxon>Pseudomonadaceae</taxon>
        <taxon>Pseudomonas</taxon>
    </lineage>
</organism>